<dbReference type="GO" id="GO:0016887">
    <property type="term" value="F:ATP hydrolysis activity"/>
    <property type="evidence" value="ECO:0007669"/>
    <property type="project" value="InterPro"/>
</dbReference>
<dbReference type="KEGG" id="eri:EEI45_02950"/>
<sequence>MESIIKLEGISKQFNDIPILTEINLEMPSHEVIVISGPSGSGKSTLLNIIGLLDTPDEGTVTLFGKANPKPFSKEATALLRTKIGYLFQNFALVENKSVEYNLMLALENVKLKNKKEKVSEVLKKVGLDGFKDKIVYQCSGGEQQRIALARILLKPCELVLCDEPTGSLDERNRDKIIELLMMLKDEGKTVVIVTHDSYLMTLADTHLVLESNDGEPGFSINKKSGTISF</sequence>
<dbReference type="Proteomes" id="UP000278804">
    <property type="component" value="Chromosome"/>
</dbReference>
<evidence type="ECO:0000313" key="5">
    <source>
        <dbReference type="Proteomes" id="UP000278804"/>
    </source>
</evidence>
<dbReference type="Gene3D" id="3.40.50.300">
    <property type="entry name" value="P-loop containing nucleotide triphosphate hydrolases"/>
    <property type="match status" value="1"/>
</dbReference>
<name>A0A3S5HK78_9FIRM</name>
<dbReference type="InterPro" id="IPR003439">
    <property type="entry name" value="ABC_transporter-like_ATP-bd"/>
</dbReference>
<evidence type="ECO:0000256" key="1">
    <source>
        <dbReference type="ARBA" id="ARBA00022741"/>
    </source>
</evidence>
<protein>
    <submittedName>
        <fullName evidence="4">ATP-binding cassette domain-containing protein</fullName>
    </submittedName>
</protein>
<dbReference type="PANTHER" id="PTHR42798:SF2">
    <property type="entry name" value="ABC TRANSPORTER ATP-BINDING PROTEIN MG467-RELATED"/>
    <property type="match status" value="1"/>
</dbReference>
<organism evidence="4 5">
    <name type="scientific">Erysipelothrix piscisicarius</name>
    <dbReference type="NCBI Taxonomy" id="2485784"/>
    <lineage>
        <taxon>Bacteria</taxon>
        <taxon>Bacillati</taxon>
        <taxon>Bacillota</taxon>
        <taxon>Erysipelotrichia</taxon>
        <taxon>Erysipelotrichales</taxon>
        <taxon>Erysipelotrichaceae</taxon>
        <taxon>Erysipelothrix</taxon>
    </lineage>
</organism>
<keyword evidence="5" id="KW-1185">Reference proteome</keyword>
<evidence type="ECO:0000256" key="2">
    <source>
        <dbReference type="ARBA" id="ARBA00022840"/>
    </source>
</evidence>
<dbReference type="GO" id="GO:0005524">
    <property type="term" value="F:ATP binding"/>
    <property type="evidence" value="ECO:0007669"/>
    <property type="project" value="UniProtKB-KW"/>
</dbReference>
<dbReference type="InterPro" id="IPR017871">
    <property type="entry name" value="ABC_transporter-like_CS"/>
</dbReference>
<dbReference type="InterPro" id="IPR003593">
    <property type="entry name" value="AAA+_ATPase"/>
</dbReference>
<evidence type="ECO:0000259" key="3">
    <source>
        <dbReference type="PROSITE" id="PS50893"/>
    </source>
</evidence>
<reference evidence="4 5" key="1">
    <citation type="journal article" date="2020" name="Int. J. Syst. Evol. Microbiol.">
        <title>Description of Erysipelothrix piscisicarius sp. nov., an emergent fish pathogen, and assessment of virulence using a tiger barb (Puntigrus tetrazona) infection model.</title>
        <authorList>
            <person name="Pomaranski E.K."/>
            <person name="Griffin M.J."/>
            <person name="Camus A.C."/>
            <person name="Armwood A.R."/>
            <person name="Shelley J."/>
            <person name="Waldbieser G.C."/>
            <person name="LaFrentz B.R."/>
            <person name="Garcia J.C."/>
            <person name="Yanong R."/>
            <person name="Soto E."/>
        </authorList>
    </citation>
    <scope>NUCLEOTIDE SEQUENCE [LARGE SCALE GENOMIC DNA]</scope>
    <source>
        <strain evidence="4 5">15TAL0474</strain>
    </source>
</reference>
<gene>
    <name evidence="4" type="ORF">EEI45_02950</name>
</gene>
<feature type="domain" description="ABC transporter" evidence="3">
    <location>
        <begin position="5"/>
        <end position="228"/>
    </location>
</feature>
<evidence type="ECO:0000313" key="4">
    <source>
        <dbReference type="EMBL" id="AZK43877.1"/>
    </source>
</evidence>
<dbReference type="PROSITE" id="PS00211">
    <property type="entry name" value="ABC_TRANSPORTER_1"/>
    <property type="match status" value="1"/>
</dbReference>
<accession>A0A3S5HK78</accession>
<keyword evidence="2 4" id="KW-0067">ATP-binding</keyword>
<dbReference type="RefSeq" id="WP_125164087.1">
    <property type="nucleotide sequence ID" value="NZ_CP034234.1"/>
</dbReference>
<dbReference type="EMBL" id="CP034234">
    <property type="protein sequence ID" value="AZK43877.1"/>
    <property type="molecule type" value="Genomic_DNA"/>
</dbReference>
<proteinExistence type="predicted"/>
<dbReference type="SUPFAM" id="SSF52540">
    <property type="entry name" value="P-loop containing nucleoside triphosphate hydrolases"/>
    <property type="match status" value="1"/>
</dbReference>
<dbReference type="InterPro" id="IPR027417">
    <property type="entry name" value="P-loop_NTPase"/>
</dbReference>
<dbReference type="PROSITE" id="PS50893">
    <property type="entry name" value="ABC_TRANSPORTER_2"/>
    <property type="match status" value="1"/>
</dbReference>
<keyword evidence="1" id="KW-0547">Nucleotide-binding</keyword>
<dbReference type="SMART" id="SM00382">
    <property type="entry name" value="AAA"/>
    <property type="match status" value="1"/>
</dbReference>
<dbReference type="PANTHER" id="PTHR42798">
    <property type="entry name" value="LIPOPROTEIN-RELEASING SYSTEM ATP-BINDING PROTEIN LOLD"/>
    <property type="match status" value="1"/>
</dbReference>
<dbReference type="AlphaFoldDB" id="A0A3S5HK78"/>
<dbReference type="Pfam" id="PF00005">
    <property type="entry name" value="ABC_tran"/>
    <property type="match status" value="1"/>
</dbReference>